<protein>
    <submittedName>
        <fullName evidence="2">Uncharacterized protein</fullName>
    </submittedName>
</protein>
<dbReference type="Gramene" id="OGLUM02G34710.1">
    <property type="protein sequence ID" value="OGLUM02G34710.1"/>
    <property type="gene ID" value="OGLUM02G34710"/>
</dbReference>
<reference evidence="2" key="1">
    <citation type="submission" date="2015-04" db="UniProtKB">
        <authorList>
            <consortium name="EnsemblPlants"/>
        </authorList>
    </citation>
    <scope>IDENTIFICATION</scope>
</reference>
<dbReference type="HOGENOM" id="CLU_2254322_0_0_1"/>
<name>A0A0D9YYT2_9ORYZ</name>
<sequence length="104" mass="11242">MDSYIDAATLNAVNSFDWPHGGKTLQRRVIQGGLIRVQRAGGQQPSPPPSPANAFFPLRARSLASEEGCQEGERGSEEASVAPFPVVHSSVDREDGTPRNEEVR</sequence>
<reference evidence="2" key="2">
    <citation type="submission" date="2018-05" db="EMBL/GenBank/DDBJ databases">
        <title>OgluRS3 (Oryza glumaepatula Reference Sequence Version 3).</title>
        <authorList>
            <person name="Zhang J."/>
            <person name="Kudrna D."/>
            <person name="Lee S."/>
            <person name="Talag J."/>
            <person name="Welchert J."/>
            <person name="Wing R.A."/>
        </authorList>
    </citation>
    <scope>NUCLEOTIDE SEQUENCE [LARGE SCALE GENOMIC DNA]</scope>
</reference>
<dbReference type="EnsemblPlants" id="OGLUM02G34710.1">
    <property type="protein sequence ID" value="OGLUM02G34710.1"/>
    <property type="gene ID" value="OGLUM02G34710"/>
</dbReference>
<feature type="compositionally biased region" description="Basic and acidic residues" evidence="1">
    <location>
        <begin position="90"/>
        <end position="104"/>
    </location>
</feature>
<keyword evidence="3" id="KW-1185">Reference proteome</keyword>
<accession>A0A0D9YYT2</accession>
<feature type="region of interest" description="Disordered" evidence="1">
    <location>
        <begin position="64"/>
        <end position="104"/>
    </location>
</feature>
<dbReference type="AlphaFoldDB" id="A0A0D9YYT2"/>
<proteinExistence type="predicted"/>
<evidence type="ECO:0000313" key="2">
    <source>
        <dbReference type="EnsemblPlants" id="OGLUM02G34710.1"/>
    </source>
</evidence>
<evidence type="ECO:0000256" key="1">
    <source>
        <dbReference type="SAM" id="MobiDB-lite"/>
    </source>
</evidence>
<dbReference type="Proteomes" id="UP000026961">
    <property type="component" value="Chromosome 2"/>
</dbReference>
<evidence type="ECO:0000313" key="3">
    <source>
        <dbReference type="Proteomes" id="UP000026961"/>
    </source>
</evidence>
<organism evidence="2">
    <name type="scientific">Oryza glumipatula</name>
    <dbReference type="NCBI Taxonomy" id="40148"/>
    <lineage>
        <taxon>Eukaryota</taxon>
        <taxon>Viridiplantae</taxon>
        <taxon>Streptophyta</taxon>
        <taxon>Embryophyta</taxon>
        <taxon>Tracheophyta</taxon>
        <taxon>Spermatophyta</taxon>
        <taxon>Magnoliopsida</taxon>
        <taxon>Liliopsida</taxon>
        <taxon>Poales</taxon>
        <taxon>Poaceae</taxon>
        <taxon>BOP clade</taxon>
        <taxon>Oryzoideae</taxon>
        <taxon>Oryzeae</taxon>
        <taxon>Oryzinae</taxon>
        <taxon>Oryza</taxon>
    </lineage>
</organism>